<feature type="region of interest" description="Disordered" evidence="4">
    <location>
        <begin position="329"/>
        <end position="361"/>
    </location>
</feature>
<organism evidence="5 6">
    <name type="scientific">Steinernema hermaphroditum</name>
    <dbReference type="NCBI Taxonomy" id="289476"/>
    <lineage>
        <taxon>Eukaryota</taxon>
        <taxon>Metazoa</taxon>
        <taxon>Ecdysozoa</taxon>
        <taxon>Nematoda</taxon>
        <taxon>Chromadorea</taxon>
        <taxon>Rhabditida</taxon>
        <taxon>Tylenchina</taxon>
        <taxon>Panagrolaimomorpha</taxon>
        <taxon>Strongyloidoidea</taxon>
        <taxon>Steinernematidae</taxon>
        <taxon>Steinernema</taxon>
    </lineage>
</organism>
<name>A0AA39HPI5_9BILA</name>
<sequence length="361" mass="39820">MTVVASKKKFDELVSNGKKAYLTNNFEEAVSCLSEACTLGGNLFGDLSPESFEALLYYGQSLTEVFRLQQEPVNLGGKMEGEPAEAEQKEAEKPTEPAAENETPVGEEKRAEEMEVPADAEKSTEAAENEETGAEASDEDEEMQEDSEEAPSDALLAFETLEVCRKICQNQLESAPRDEKWLSNKADVMLALCESAIVDGRPDQAREAIAECIETLKSMPNATLRRLSEAHMYCARACMAADAFSDAAIAYKNAHDTLWEYRRDMETIGGSLKERNELTKLMRSIRERMEDAERSEESFAEAKEELAAKFVLPASTGGETNDITSMIRKSVKRPAEEQAVDNVKKAKPGEAEEAEAKKVDA</sequence>
<accession>A0AA39HPI5</accession>
<feature type="coiled-coil region" evidence="3">
    <location>
        <begin position="275"/>
        <end position="309"/>
    </location>
</feature>
<keyword evidence="3" id="KW-0175">Coiled coil</keyword>
<dbReference type="GO" id="GO:0006335">
    <property type="term" value="P:DNA replication-dependent chromatin assembly"/>
    <property type="evidence" value="ECO:0007669"/>
    <property type="project" value="TreeGrafter"/>
</dbReference>
<evidence type="ECO:0000256" key="3">
    <source>
        <dbReference type="SAM" id="Coils"/>
    </source>
</evidence>
<gene>
    <name evidence="5" type="ORF">QR680_003972</name>
</gene>
<evidence type="ECO:0000313" key="6">
    <source>
        <dbReference type="Proteomes" id="UP001175271"/>
    </source>
</evidence>
<dbReference type="EMBL" id="JAUCMV010000003">
    <property type="protein sequence ID" value="KAK0408459.1"/>
    <property type="molecule type" value="Genomic_DNA"/>
</dbReference>
<evidence type="ECO:0000256" key="4">
    <source>
        <dbReference type="SAM" id="MobiDB-lite"/>
    </source>
</evidence>
<feature type="compositionally biased region" description="Acidic residues" evidence="4">
    <location>
        <begin position="127"/>
        <end position="151"/>
    </location>
</feature>
<feature type="compositionally biased region" description="Basic and acidic residues" evidence="4">
    <location>
        <begin position="86"/>
        <end position="95"/>
    </location>
</feature>
<evidence type="ECO:0000256" key="2">
    <source>
        <dbReference type="ARBA" id="ARBA00022803"/>
    </source>
</evidence>
<feature type="region of interest" description="Disordered" evidence="4">
    <location>
        <begin position="75"/>
        <end position="151"/>
    </location>
</feature>
<feature type="compositionally biased region" description="Basic and acidic residues" evidence="4">
    <location>
        <begin position="106"/>
        <end position="125"/>
    </location>
</feature>
<protein>
    <recommendedName>
        <fullName evidence="7">Tetratricopeptide SHNi-TPR domain-containing protein</fullName>
    </recommendedName>
</protein>
<feature type="compositionally biased region" description="Basic and acidic residues" evidence="4">
    <location>
        <begin position="342"/>
        <end position="361"/>
    </location>
</feature>
<dbReference type="GO" id="GO:0034080">
    <property type="term" value="P:CENP-A containing chromatin assembly"/>
    <property type="evidence" value="ECO:0007669"/>
    <property type="project" value="TreeGrafter"/>
</dbReference>
<keyword evidence="1" id="KW-0677">Repeat</keyword>
<dbReference type="AlphaFoldDB" id="A0AA39HPI5"/>
<keyword evidence="2" id="KW-0802">TPR repeat</keyword>
<proteinExistence type="predicted"/>
<dbReference type="GO" id="GO:0042393">
    <property type="term" value="F:histone binding"/>
    <property type="evidence" value="ECO:0007669"/>
    <property type="project" value="TreeGrafter"/>
</dbReference>
<dbReference type="InterPro" id="IPR051730">
    <property type="entry name" value="NASP-like"/>
</dbReference>
<dbReference type="GO" id="GO:0005654">
    <property type="term" value="C:nucleoplasm"/>
    <property type="evidence" value="ECO:0007669"/>
    <property type="project" value="TreeGrafter"/>
</dbReference>
<keyword evidence="6" id="KW-1185">Reference proteome</keyword>
<evidence type="ECO:0000313" key="5">
    <source>
        <dbReference type="EMBL" id="KAK0408459.1"/>
    </source>
</evidence>
<dbReference type="PANTHER" id="PTHR15081">
    <property type="entry name" value="NUCLEAR AUTOANTIGENIC SPERM PROTEIN NASP -RELATED"/>
    <property type="match status" value="1"/>
</dbReference>
<evidence type="ECO:0000256" key="1">
    <source>
        <dbReference type="ARBA" id="ARBA00022737"/>
    </source>
</evidence>
<dbReference type="PANTHER" id="PTHR15081:SF1">
    <property type="entry name" value="NUCLEAR AUTOANTIGENIC SPERM PROTEIN"/>
    <property type="match status" value="1"/>
</dbReference>
<comment type="caution">
    <text evidence="5">The sequence shown here is derived from an EMBL/GenBank/DDBJ whole genome shotgun (WGS) entry which is preliminary data.</text>
</comment>
<dbReference type="InterPro" id="IPR011990">
    <property type="entry name" value="TPR-like_helical_dom_sf"/>
</dbReference>
<evidence type="ECO:0008006" key="7">
    <source>
        <dbReference type="Google" id="ProtNLM"/>
    </source>
</evidence>
<reference evidence="5" key="1">
    <citation type="submission" date="2023-06" db="EMBL/GenBank/DDBJ databases">
        <title>Genomic analysis of the entomopathogenic nematode Steinernema hermaphroditum.</title>
        <authorList>
            <person name="Schwarz E.M."/>
            <person name="Heppert J.K."/>
            <person name="Baniya A."/>
            <person name="Schwartz H.T."/>
            <person name="Tan C.-H."/>
            <person name="Antoshechkin I."/>
            <person name="Sternberg P.W."/>
            <person name="Goodrich-Blair H."/>
            <person name="Dillman A.R."/>
        </authorList>
    </citation>
    <scope>NUCLEOTIDE SEQUENCE</scope>
    <source>
        <strain evidence="5">PS9179</strain>
        <tissue evidence="5">Whole animal</tissue>
    </source>
</reference>
<dbReference type="Proteomes" id="UP001175271">
    <property type="component" value="Unassembled WGS sequence"/>
</dbReference>
<dbReference type="SUPFAM" id="SSF48452">
    <property type="entry name" value="TPR-like"/>
    <property type="match status" value="1"/>
</dbReference>